<keyword evidence="2" id="KW-0863">Zinc-finger</keyword>
<keyword evidence="2" id="KW-0479">Metal-binding</keyword>
<dbReference type="RefSeq" id="XP_006818505.1">
    <property type="nucleotide sequence ID" value="XM_006818442.1"/>
</dbReference>
<dbReference type="SUPFAM" id="SSF57845">
    <property type="entry name" value="B-box zinc-binding domain"/>
    <property type="match status" value="1"/>
</dbReference>
<dbReference type="InterPro" id="IPR000315">
    <property type="entry name" value="Znf_B-box"/>
</dbReference>
<dbReference type="PANTHER" id="PTHR24104:SF47">
    <property type="entry name" value="E3 UBIQUITIN-PROTEIN LIGASE NHLRC1"/>
    <property type="match status" value="1"/>
</dbReference>
<dbReference type="PANTHER" id="PTHR24104">
    <property type="entry name" value="E3 UBIQUITIN-PROTEIN LIGASE NHLRC1-RELATED"/>
    <property type="match status" value="1"/>
</dbReference>
<accession>A0ABM0MER4</accession>
<reference evidence="7" key="1">
    <citation type="submission" date="2025-08" db="UniProtKB">
        <authorList>
            <consortium name="RefSeq"/>
        </authorList>
    </citation>
    <scope>IDENTIFICATION</scope>
    <source>
        <tissue evidence="7">Testes</tissue>
    </source>
</reference>
<proteinExistence type="predicted"/>
<dbReference type="Pfam" id="PF00643">
    <property type="entry name" value="zf-B_box"/>
    <property type="match status" value="1"/>
</dbReference>
<gene>
    <name evidence="7" type="primary">LOC100369186</name>
</gene>
<protein>
    <submittedName>
        <fullName evidence="7">Tripartite motif-containing protein 2-like</fullName>
    </submittedName>
</protein>
<evidence type="ECO:0000313" key="6">
    <source>
        <dbReference type="Proteomes" id="UP000694865"/>
    </source>
</evidence>
<dbReference type="Gene3D" id="2.120.10.30">
    <property type="entry name" value="TolB, C-terminal domain"/>
    <property type="match status" value="2"/>
</dbReference>
<evidence type="ECO:0000256" key="2">
    <source>
        <dbReference type="PROSITE-ProRule" id="PRU00024"/>
    </source>
</evidence>
<dbReference type="Gene3D" id="3.30.160.60">
    <property type="entry name" value="Classic Zinc Finger"/>
    <property type="match status" value="1"/>
</dbReference>
<dbReference type="PROSITE" id="PS50119">
    <property type="entry name" value="ZF_BBOX"/>
    <property type="match status" value="1"/>
</dbReference>
<feature type="repeat" description="NHL" evidence="3">
    <location>
        <begin position="394"/>
        <end position="437"/>
    </location>
</feature>
<keyword evidence="1" id="KW-0677">Repeat</keyword>
<dbReference type="InterPro" id="IPR001258">
    <property type="entry name" value="NHL_repeat"/>
</dbReference>
<organism evidence="6 7">
    <name type="scientific">Saccoglossus kowalevskii</name>
    <name type="common">Acorn worm</name>
    <dbReference type="NCBI Taxonomy" id="10224"/>
    <lineage>
        <taxon>Eukaryota</taxon>
        <taxon>Metazoa</taxon>
        <taxon>Hemichordata</taxon>
        <taxon>Enteropneusta</taxon>
        <taxon>Harrimaniidae</taxon>
        <taxon>Saccoglossus</taxon>
    </lineage>
</organism>
<dbReference type="CDD" id="cd19756">
    <property type="entry name" value="Bbox2"/>
    <property type="match status" value="1"/>
</dbReference>
<dbReference type="Proteomes" id="UP000694865">
    <property type="component" value="Unplaced"/>
</dbReference>
<evidence type="ECO:0000313" key="7">
    <source>
        <dbReference type="RefSeq" id="XP_006818505.1"/>
    </source>
</evidence>
<dbReference type="SMART" id="SM00336">
    <property type="entry name" value="BBOX"/>
    <property type="match status" value="1"/>
</dbReference>
<feature type="compositionally biased region" description="Low complexity" evidence="4">
    <location>
        <begin position="234"/>
        <end position="247"/>
    </location>
</feature>
<keyword evidence="2" id="KW-0862">Zinc</keyword>
<evidence type="ECO:0000256" key="4">
    <source>
        <dbReference type="SAM" id="MobiDB-lite"/>
    </source>
</evidence>
<name>A0ABM0MER4_SACKO</name>
<dbReference type="CDD" id="cd05819">
    <property type="entry name" value="NHL"/>
    <property type="match status" value="1"/>
</dbReference>
<dbReference type="InterPro" id="IPR011042">
    <property type="entry name" value="6-blade_b-propeller_TolB-like"/>
</dbReference>
<feature type="domain" description="B box-type" evidence="5">
    <location>
        <begin position="18"/>
        <end position="61"/>
    </location>
</feature>
<dbReference type="Pfam" id="PF01436">
    <property type="entry name" value="NHL"/>
    <property type="match status" value="1"/>
</dbReference>
<dbReference type="PROSITE" id="PS51125">
    <property type="entry name" value="NHL"/>
    <property type="match status" value="2"/>
</dbReference>
<evidence type="ECO:0000259" key="5">
    <source>
        <dbReference type="PROSITE" id="PS50119"/>
    </source>
</evidence>
<dbReference type="InterPro" id="IPR050952">
    <property type="entry name" value="TRIM-NHL_E3_ligases"/>
</dbReference>
<feature type="repeat" description="NHL" evidence="3">
    <location>
        <begin position="441"/>
        <end position="482"/>
    </location>
</feature>
<sequence length="522" mass="58262">MTVEETKQAKLSDESIALTAVHCTSHKDKLCELYCEKCRVPICSMCLTTRSNHKGHEVIDLQEVADRFCKFTKDQVTILKEKEREVKQSKISATKQLEGLTIEHLQRKQHIQKHSMETIEKLTKSIKQKEASLLGKLKTDYNKRKEDIKTEMHQYDTKEELLTTTITFMNNLLLCSSSAQLMTTSEETEKKLKTMVSLDTKCNDTHDSLPQFYPGDIELKGILGSFHTPEVDSVSHASQQSQESSHAINAPMKLERTIGGDESRMFSVPLGVGINICGDIVVADEGNETVQIVDKFGRPKSQLQFTGYSKTVSPIDVAISLDNAYFITDGSWVPSAENQVIVCNQYGKVIKCFGAKELKYPYGIAINHNNGIVYVVDNDAHCIRLYEMASFKYIKSVGSKGQGSCNFESPKFIAINSNGCLIVSDTGNDRIQVLSSDGECMFVFHGCENDYFSFPCGVATDKNDNIYVCDYEHNRVQKFNSKGAFITNSVSGSDVHNPIGVAVTDDGKIIVTDDTRCVRIYS</sequence>
<evidence type="ECO:0000256" key="1">
    <source>
        <dbReference type="ARBA" id="ARBA00022737"/>
    </source>
</evidence>
<feature type="region of interest" description="Disordered" evidence="4">
    <location>
        <begin position="232"/>
        <end position="251"/>
    </location>
</feature>
<dbReference type="GeneID" id="100369186"/>
<evidence type="ECO:0000256" key="3">
    <source>
        <dbReference type="PROSITE-ProRule" id="PRU00504"/>
    </source>
</evidence>
<dbReference type="SUPFAM" id="SSF101898">
    <property type="entry name" value="NHL repeat"/>
    <property type="match status" value="1"/>
</dbReference>
<keyword evidence="6" id="KW-1185">Reference proteome</keyword>